<evidence type="ECO:0000313" key="4">
    <source>
        <dbReference type="Proteomes" id="UP000636709"/>
    </source>
</evidence>
<dbReference type="GO" id="GO:0045703">
    <property type="term" value="F:ketoreductase activity"/>
    <property type="evidence" value="ECO:0007669"/>
    <property type="project" value="TreeGrafter"/>
</dbReference>
<protein>
    <submittedName>
        <fullName evidence="3">Uncharacterized protein</fullName>
    </submittedName>
</protein>
<keyword evidence="1" id="KW-0560">Oxidoreductase</keyword>
<dbReference type="InterPro" id="IPR036291">
    <property type="entry name" value="NAD(P)-bd_dom_sf"/>
</dbReference>
<gene>
    <name evidence="3" type="ORF">HU200_060134</name>
</gene>
<dbReference type="Gene3D" id="3.40.50.720">
    <property type="entry name" value="NAD(P)-binding Rossmann-like Domain"/>
    <property type="match status" value="1"/>
</dbReference>
<dbReference type="Pfam" id="PF00106">
    <property type="entry name" value="adh_short"/>
    <property type="match status" value="1"/>
</dbReference>
<evidence type="ECO:0000313" key="3">
    <source>
        <dbReference type="EMBL" id="KAF8657364.1"/>
    </source>
</evidence>
<dbReference type="PANTHER" id="PTHR43899:SF21">
    <property type="entry name" value="OS04G0116600 PROTEIN"/>
    <property type="match status" value="1"/>
</dbReference>
<accession>A0A835E2J7</accession>
<dbReference type="PANTHER" id="PTHR43899">
    <property type="entry name" value="RH59310P"/>
    <property type="match status" value="1"/>
</dbReference>
<sequence>MDMAFWFVSLACLGALYVATICARPLAYLALCLRRPKDLHSYGSWAIVTGPTSGLGRSMAMELARRGFNLVLLDLDAGNLLETTDAIKALHSVKIKTVVFDLSLVATPQGDRVFFFFSGWFRKYTRQKDCLSKYREKTRQILRHSAKRLFANQRRFLVGYAMPTDCDELCVLVVGDEAMGRLREAMDGLDVGLLVNNAAVNTPGAVYLHEADIERFVRMIRVNLWGLTEGDGGGAAADAGAGEGRHRERRLGVPFYVHTRMLSSAAKAKLRPWFVATADEYTRTAARWIGNGPLCVPGAAQKLQWCLTGFVPDWVHDWYRIRLHLQHRAVTRAARSGSRNRGHAVATRNGNSVGPKIRG</sequence>
<feature type="region of interest" description="Disordered" evidence="2">
    <location>
        <begin position="334"/>
        <end position="359"/>
    </location>
</feature>
<reference evidence="3" key="1">
    <citation type="submission" date="2020-07" db="EMBL/GenBank/DDBJ databases">
        <title>Genome sequence and genetic diversity analysis of an under-domesticated orphan crop, white fonio (Digitaria exilis).</title>
        <authorList>
            <person name="Bennetzen J.L."/>
            <person name="Chen S."/>
            <person name="Ma X."/>
            <person name="Wang X."/>
            <person name="Yssel A.E.J."/>
            <person name="Chaluvadi S.R."/>
            <person name="Johnson M."/>
            <person name="Gangashetty P."/>
            <person name="Hamidou F."/>
            <person name="Sanogo M.D."/>
            <person name="Zwaenepoel A."/>
            <person name="Wallace J."/>
            <person name="Van De Peer Y."/>
            <person name="Van Deynze A."/>
        </authorList>
    </citation>
    <scope>NUCLEOTIDE SEQUENCE</scope>
    <source>
        <tissue evidence="3">Leaves</tissue>
    </source>
</reference>
<dbReference type="OrthoDB" id="5545019at2759"/>
<name>A0A835E2J7_9POAL</name>
<dbReference type="EMBL" id="JACEFO010002499">
    <property type="protein sequence ID" value="KAF8657364.1"/>
    <property type="molecule type" value="Genomic_DNA"/>
</dbReference>
<evidence type="ECO:0000256" key="2">
    <source>
        <dbReference type="SAM" id="MobiDB-lite"/>
    </source>
</evidence>
<dbReference type="AlphaFoldDB" id="A0A835E2J7"/>
<dbReference type="GO" id="GO:0005783">
    <property type="term" value="C:endoplasmic reticulum"/>
    <property type="evidence" value="ECO:0007669"/>
    <property type="project" value="TreeGrafter"/>
</dbReference>
<dbReference type="Proteomes" id="UP000636709">
    <property type="component" value="Unassembled WGS sequence"/>
</dbReference>
<evidence type="ECO:0000256" key="1">
    <source>
        <dbReference type="ARBA" id="ARBA00023002"/>
    </source>
</evidence>
<dbReference type="InterPro" id="IPR002347">
    <property type="entry name" value="SDR_fam"/>
</dbReference>
<organism evidence="3 4">
    <name type="scientific">Digitaria exilis</name>
    <dbReference type="NCBI Taxonomy" id="1010633"/>
    <lineage>
        <taxon>Eukaryota</taxon>
        <taxon>Viridiplantae</taxon>
        <taxon>Streptophyta</taxon>
        <taxon>Embryophyta</taxon>
        <taxon>Tracheophyta</taxon>
        <taxon>Spermatophyta</taxon>
        <taxon>Magnoliopsida</taxon>
        <taxon>Liliopsida</taxon>
        <taxon>Poales</taxon>
        <taxon>Poaceae</taxon>
        <taxon>PACMAD clade</taxon>
        <taxon>Panicoideae</taxon>
        <taxon>Panicodae</taxon>
        <taxon>Paniceae</taxon>
        <taxon>Anthephorinae</taxon>
        <taxon>Digitaria</taxon>
    </lineage>
</organism>
<proteinExistence type="predicted"/>
<keyword evidence="4" id="KW-1185">Reference proteome</keyword>
<comment type="caution">
    <text evidence="3">The sequence shown here is derived from an EMBL/GenBank/DDBJ whole genome shotgun (WGS) entry which is preliminary data.</text>
</comment>
<dbReference type="SUPFAM" id="SSF51735">
    <property type="entry name" value="NAD(P)-binding Rossmann-fold domains"/>
    <property type="match status" value="2"/>
</dbReference>
<dbReference type="InterPro" id="IPR051019">
    <property type="entry name" value="VLCFA-Steroid_DH"/>
</dbReference>